<dbReference type="InterPro" id="IPR005999">
    <property type="entry name" value="Glycerol_kin"/>
</dbReference>
<dbReference type="PIRSF" id="PIRSF000538">
    <property type="entry name" value="GlpK"/>
    <property type="match status" value="1"/>
</dbReference>
<keyword evidence="2 7" id="KW-0808">Transferase</keyword>
<feature type="binding site" evidence="7">
    <location>
        <position position="308"/>
    </location>
    <ligand>
        <name>ATP</name>
        <dbReference type="ChEBI" id="CHEBI:30616"/>
    </ligand>
</feature>
<feature type="binding site" evidence="7">
    <location>
        <position position="265"/>
    </location>
    <ligand>
        <name>ADP</name>
        <dbReference type="ChEBI" id="CHEBI:456216"/>
    </ligand>
</feature>
<sequence length="519" mass="55326">METSVLALDQGTTSTRAILFDAGLRPLATAQQELPQHFPSPGWVEHEPEDIWQGALACLRRAMAEGGAAPRSLAGIGITNQRETVVLWDRASFRPVHRAIVWQDRRTAEACAGLREAGHEALISRRTGLLADPYFSATKLAWLLDHVPGARAQAARGELAFGTVDSFLLWRLTGGRVHATDATNAARTLLFDIVKGEWDEELLRLFGIPRAILPEVRDCATEFGMTAPEILGAPVPIRGIAGDQQAATLGQACFAPGMLKSTYGTGCFALLNTGATPVFSRHRLLTTIAWQLGGQRTYALEGAIFVAGAAVQWLRDGLGLIASAAETGELARRADPAQPVYLVPAFVGLGAPWWDAEARGAIFGLTRATGRAELARAALESVAFQTRDLLDAMHADLADAAGTAGVDGALGAGETVLRVDGGMVASDWTMQFLADILGAPVDRPTVMETTALGAAWLAGLQAGLFPPPGAAGDVPRGFGATHWRLDRRFQPLMAREEAARRHAGWLEAVRRTRSTGETA</sequence>
<feature type="domain" description="Carbohydrate kinase FGGY C-terminal" evidence="10">
    <location>
        <begin position="260"/>
        <end position="461"/>
    </location>
</feature>
<dbReference type="Pfam" id="PF02782">
    <property type="entry name" value="FGGY_C"/>
    <property type="match status" value="1"/>
</dbReference>
<dbReference type="InterPro" id="IPR043129">
    <property type="entry name" value="ATPase_NBD"/>
</dbReference>
<keyword evidence="4 7" id="KW-0418">Kinase</keyword>
<evidence type="ECO:0000256" key="1">
    <source>
        <dbReference type="ARBA" id="ARBA00009156"/>
    </source>
</evidence>
<dbReference type="InterPro" id="IPR018483">
    <property type="entry name" value="Carb_kinase_FGGY_CS"/>
</dbReference>
<feature type="binding site" evidence="7">
    <location>
        <position position="312"/>
    </location>
    <ligand>
        <name>ATP</name>
        <dbReference type="ChEBI" id="CHEBI:30616"/>
    </ligand>
</feature>
<evidence type="ECO:0000259" key="9">
    <source>
        <dbReference type="Pfam" id="PF00370"/>
    </source>
</evidence>
<dbReference type="PROSITE" id="PS00933">
    <property type="entry name" value="FGGY_KINASES_1"/>
    <property type="match status" value="1"/>
</dbReference>
<proteinExistence type="inferred from homology"/>
<feature type="binding site" evidence="7">
    <location>
        <position position="13"/>
    </location>
    <ligand>
        <name>ATP</name>
        <dbReference type="ChEBI" id="CHEBI:30616"/>
    </ligand>
</feature>
<dbReference type="Pfam" id="PF00370">
    <property type="entry name" value="FGGY_N"/>
    <property type="match status" value="1"/>
</dbReference>
<protein>
    <recommendedName>
        <fullName evidence="7">Glycerol kinase</fullName>
        <ecNumber evidence="7">2.7.1.30</ecNumber>
    </recommendedName>
    <alternativeName>
        <fullName evidence="7">ATP:glycerol 3-phosphotransferase</fullName>
    </alternativeName>
    <alternativeName>
        <fullName evidence="7">Glycerokinase</fullName>
        <shortName evidence="7">GK</shortName>
    </alternativeName>
</protein>
<feature type="binding site" evidence="7">
    <location>
        <position position="243"/>
    </location>
    <ligand>
        <name>sn-glycerol 3-phosphate</name>
        <dbReference type="ChEBI" id="CHEBI:57597"/>
    </ligand>
</feature>
<dbReference type="CDD" id="cd07786">
    <property type="entry name" value="FGGY_EcGK_like"/>
    <property type="match status" value="1"/>
</dbReference>
<feature type="domain" description="Carbohydrate kinase FGGY N-terminal" evidence="9">
    <location>
        <begin position="5"/>
        <end position="250"/>
    </location>
</feature>
<dbReference type="HAMAP" id="MF_00186">
    <property type="entry name" value="Glycerol_kin"/>
    <property type="match status" value="1"/>
</dbReference>
<dbReference type="PANTHER" id="PTHR10196">
    <property type="entry name" value="SUGAR KINASE"/>
    <property type="match status" value="1"/>
</dbReference>
<name>A0ABT1D8S0_9PROT</name>
<comment type="similarity">
    <text evidence="1 7 8">Belongs to the FGGY kinase family.</text>
</comment>
<feature type="binding site" evidence="7">
    <location>
        <position position="243"/>
    </location>
    <ligand>
        <name>glycerol</name>
        <dbReference type="ChEBI" id="CHEBI:17754"/>
    </ligand>
</feature>
<dbReference type="Gene3D" id="3.30.420.40">
    <property type="match status" value="2"/>
</dbReference>
<feature type="binding site" evidence="7">
    <location>
        <position position="134"/>
    </location>
    <ligand>
        <name>sn-glycerol 3-phosphate</name>
        <dbReference type="ChEBI" id="CHEBI:57597"/>
    </ligand>
</feature>
<evidence type="ECO:0000256" key="4">
    <source>
        <dbReference type="ARBA" id="ARBA00022777"/>
    </source>
</evidence>
<feature type="binding site" evidence="7">
    <location>
        <position position="308"/>
    </location>
    <ligand>
        <name>ADP</name>
        <dbReference type="ChEBI" id="CHEBI:456216"/>
    </ligand>
</feature>
<accession>A0ABT1D8S0</accession>
<feature type="binding site" evidence="7">
    <location>
        <position position="82"/>
    </location>
    <ligand>
        <name>sn-glycerol 3-phosphate</name>
        <dbReference type="ChEBI" id="CHEBI:57597"/>
    </ligand>
</feature>
<dbReference type="PANTHER" id="PTHR10196:SF78">
    <property type="entry name" value="GLYCEROL KINASE"/>
    <property type="match status" value="1"/>
</dbReference>
<dbReference type="EMBL" id="JAFIRR010000125">
    <property type="protein sequence ID" value="MCO6418346.1"/>
    <property type="molecule type" value="Genomic_DNA"/>
</dbReference>
<dbReference type="InterPro" id="IPR000577">
    <property type="entry name" value="Carb_kinase_FGGY"/>
</dbReference>
<comment type="activity regulation">
    <text evidence="7">Inhibited by fructose 1,6-bisphosphate (FBP).</text>
</comment>
<dbReference type="Proteomes" id="UP001523392">
    <property type="component" value="Unassembled WGS sequence"/>
</dbReference>
<feature type="binding site" evidence="7">
    <location>
        <position position="422"/>
    </location>
    <ligand>
        <name>ADP</name>
        <dbReference type="ChEBI" id="CHEBI:456216"/>
    </ligand>
</feature>
<comment type="caution">
    <text evidence="11">The sequence shown here is derived from an EMBL/GenBank/DDBJ whole genome shotgun (WGS) entry which is preliminary data.</text>
</comment>
<feature type="binding site" evidence="7">
    <location>
        <position position="83"/>
    </location>
    <ligand>
        <name>sn-glycerol 3-phosphate</name>
        <dbReference type="ChEBI" id="CHEBI:57597"/>
    </ligand>
</feature>
<evidence type="ECO:0000313" key="11">
    <source>
        <dbReference type="EMBL" id="MCO6418346.1"/>
    </source>
</evidence>
<evidence type="ECO:0000313" key="12">
    <source>
        <dbReference type="Proteomes" id="UP001523392"/>
    </source>
</evidence>
<comment type="catalytic activity">
    <reaction evidence="7">
        <text>glycerol + ATP = sn-glycerol 3-phosphate + ADP + H(+)</text>
        <dbReference type="Rhea" id="RHEA:21644"/>
        <dbReference type="ChEBI" id="CHEBI:15378"/>
        <dbReference type="ChEBI" id="CHEBI:17754"/>
        <dbReference type="ChEBI" id="CHEBI:30616"/>
        <dbReference type="ChEBI" id="CHEBI:57597"/>
        <dbReference type="ChEBI" id="CHEBI:456216"/>
        <dbReference type="EC" id="2.7.1.30"/>
    </reaction>
</comment>
<keyword evidence="6 7" id="KW-0067">ATP-binding</keyword>
<evidence type="ECO:0000256" key="6">
    <source>
        <dbReference type="ARBA" id="ARBA00022840"/>
    </source>
</evidence>
<dbReference type="RefSeq" id="WP_252954972.1">
    <property type="nucleotide sequence ID" value="NZ_JAFIRR010000125.1"/>
</dbReference>
<feature type="binding site" evidence="7">
    <location>
        <position position="12"/>
    </location>
    <ligand>
        <name>ADP</name>
        <dbReference type="ChEBI" id="CHEBI:456216"/>
    </ligand>
</feature>
<feature type="binding site" evidence="7">
    <location>
        <position position="83"/>
    </location>
    <ligand>
        <name>glycerol</name>
        <dbReference type="ChEBI" id="CHEBI:17754"/>
    </ligand>
</feature>
<evidence type="ECO:0000256" key="3">
    <source>
        <dbReference type="ARBA" id="ARBA00022741"/>
    </source>
</evidence>
<feature type="binding site" evidence="7">
    <location>
        <position position="134"/>
    </location>
    <ligand>
        <name>glycerol</name>
        <dbReference type="ChEBI" id="CHEBI:17754"/>
    </ligand>
</feature>
<feature type="binding site" evidence="7">
    <location>
        <position position="265"/>
    </location>
    <ligand>
        <name>ATP</name>
        <dbReference type="ChEBI" id="CHEBI:30616"/>
    </ligand>
</feature>
<feature type="binding site" evidence="7">
    <location>
        <position position="422"/>
    </location>
    <ligand>
        <name>ATP</name>
        <dbReference type="ChEBI" id="CHEBI:30616"/>
    </ligand>
</feature>
<feature type="binding site" evidence="7">
    <location>
        <position position="12"/>
    </location>
    <ligand>
        <name>ATP</name>
        <dbReference type="ChEBI" id="CHEBI:30616"/>
    </ligand>
</feature>
<evidence type="ECO:0000256" key="8">
    <source>
        <dbReference type="RuleBase" id="RU003733"/>
    </source>
</evidence>
<feature type="binding site" evidence="7">
    <location>
        <position position="82"/>
    </location>
    <ligand>
        <name>glycerol</name>
        <dbReference type="ChEBI" id="CHEBI:17754"/>
    </ligand>
</feature>
<keyword evidence="5 7" id="KW-0319">Glycerol metabolism</keyword>
<comment type="pathway">
    <text evidence="7">Polyol metabolism; glycerol degradation via glycerol kinase pathway; sn-glycerol 3-phosphate from glycerol: step 1/1.</text>
</comment>
<dbReference type="InterPro" id="IPR018485">
    <property type="entry name" value="FGGY_C"/>
</dbReference>
<dbReference type="GO" id="GO:0004370">
    <property type="term" value="F:glycerol kinase activity"/>
    <property type="evidence" value="ECO:0007669"/>
    <property type="project" value="UniProtKB-EC"/>
</dbReference>
<reference evidence="11 12" key="1">
    <citation type="submission" date="2021-12" db="EMBL/GenBank/DDBJ databases">
        <title>Siccirubricoccus leaddurans sp. nov., a high concentration Zn2+ tolerance bacterium.</title>
        <authorList>
            <person name="Cao Y."/>
        </authorList>
    </citation>
    <scope>NUCLEOTIDE SEQUENCE [LARGE SCALE GENOMIC DNA]</scope>
    <source>
        <strain evidence="11 12">KC 17139</strain>
    </source>
</reference>
<organism evidence="11 12">
    <name type="scientific">Siccirubricoccus soli</name>
    <dbReference type="NCBI Taxonomy" id="2899147"/>
    <lineage>
        <taxon>Bacteria</taxon>
        <taxon>Pseudomonadati</taxon>
        <taxon>Pseudomonadota</taxon>
        <taxon>Alphaproteobacteria</taxon>
        <taxon>Acetobacterales</taxon>
        <taxon>Roseomonadaceae</taxon>
        <taxon>Siccirubricoccus</taxon>
    </lineage>
</organism>
<dbReference type="PROSITE" id="PS00445">
    <property type="entry name" value="FGGY_KINASES_2"/>
    <property type="match status" value="1"/>
</dbReference>
<dbReference type="SUPFAM" id="SSF53067">
    <property type="entry name" value="Actin-like ATPase domain"/>
    <property type="match status" value="2"/>
</dbReference>
<feature type="binding site" evidence="7">
    <location>
        <position position="12"/>
    </location>
    <ligand>
        <name>sn-glycerol 3-phosphate</name>
        <dbReference type="ChEBI" id="CHEBI:57597"/>
    </ligand>
</feature>
<keyword evidence="12" id="KW-1185">Reference proteome</keyword>
<dbReference type="NCBIfam" id="NF000756">
    <property type="entry name" value="PRK00047.1"/>
    <property type="match status" value="1"/>
</dbReference>
<evidence type="ECO:0000256" key="2">
    <source>
        <dbReference type="ARBA" id="ARBA00022679"/>
    </source>
</evidence>
<dbReference type="NCBIfam" id="TIGR01311">
    <property type="entry name" value="glycerol_kin"/>
    <property type="match status" value="1"/>
</dbReference>
<evidence type="ECO:0000256" key="5">
    <source>
        <dbReference type="ARBA" id="ARBA00022798"/>
    </source>
</evidence>
<gene>
    <name evidence="7 11" type="primary">glpK</name>
    <name evidence="11" type="ORF">JYK14_19560</name>
</gene>
<feature type="binding site" evidence="7">
    <location>
        <position position="16"/>
    </location>
    <ligand>
        <name>ADP</name>
        <dbReference type="ChEBI" id="CHEBI:456216"/>
    </ligand>
</feature>
<dbReference type="InterPro" id="IPR018484">
    <property type="entry name" value="FGGY_N"/>
</dbReference>
<evidence type="ECO:0000256" key="7">
    <source>
        <dbReference type="HAMAP-Rule" id="MF_00186"/>
    </source>
</evidence>
<feature type="binding site" evidence="7">
    <location>
        <position position="244"/>
    </location>
    <ligand>
        <name>glycerol</name>
        <dbReference type="ChEBI" id="CHEBI:17754"/>
    </ligand>
</feature>
<dbReference type="EC" id="2.7.1.30" evidence="7"/>
<comment type="function">
    <text evidence="7">Key enzyme in the regulation of glycerol uptake and metabolism. Catalyzes the phosphorylation of glycerol to yield sn-glycerol 3-phosphate.</text>
</comment>
<keyword evidence="3 7" id="KW-0547">Nucleotide-binding</keyword>
<feature type="binding site" evidence="7">
    <location>
        <position position="14"/>
    </location>
    <ligand>
        <name>ATP</name>
        <dbReference type="ChEBI" id="CHEBI:30616"/>
    </ligand>
</feature>
<evidence type="ECO:0000259" key="10">
    <source>
        <dbReference type="Pfam" id="PF02782"/>
    </source>
</evidence>
<comment type="caution">
    <text evidence="7">Lacks conserved residue(s) required for the propagation of feature annotation.</text>
</comment>